<gene>
    <name evidence="1" type="ORF">SM611_37195</name>
</gene>
<sequence>MDSFWTGALAVGASLGGIGGGIGALGAWRSAVLNNRSNRLMAVATTDLRDIEASRRRSELTPQFRLTLTEDINGVARNGNLKIELIGPSTLDYLDEVTIRIVNEAWKDHCSGRLPTNVTAEEAARFVWGPWEFNAGASAQVSDNRTTKPRPYSRVTGKNWDIFSLHRTQPGHWMAMDSAQWQEQEKGPLRLSLSCSRAPYEPWFLLAEVGSDQPAITGLA</sequence>
<proteinExistence type="predicted"/>
<evidence type="ECO:0000313" key="1">
    <source>
        <dbReference type="EMBL" id="MFA1544592.1"/>
    </source>
</evidence>
<evidence type="ECO:0000313" key="2">
    <source>
        <dbReference type="Proteomes" id="UP001569963"/>
    </source>
</evidence>
<name>A0ABV4QN38_9ACTN</name>
<accession>A0ABV4QN38</accession>
<comment type="caution">
    <text evidence="1">The sequence shown here is derived from an EMBL/GenBank/DDBJ whole genome shotgun (WGS) entry which is preliminary data.</text>
</comment>
<keyword evidence="2" id="KW-1185">Reference proteome</keyword>
<dbReference type="Proteomes" id="UP001569963">
    <property type="component" value="Unassembled WGS sequence"/>
</dbReference>
<reference evidence="1 2" key="1">
    <citation type="submission" date="2023-11" db="EMBL/GenBank/DDBJ databases">
        <title>Actinomadura monticuli sp. nov., isolated from volcanic ash.</title>
        <authorList>
            <person name="Lee S.D."/>
            <person name="Yang H."/>
            <person name="Kim I.S."/>
        </authorList>
    </citation>
    <scope>NUCLEOTIDE SEQUENCE [LARGE SCALE GENOMIC DNA]</scope>
    <source>
        <strain evidence="1 2">DLS-62</strain>
    </source>
</reference>
<dbReference type="RefSeq" id="WP_371955132.1">
    <property type="nucleotide sequence ID" value="NZ_JAXCEI010000035.1"/>
</dbReference>
<organism evidence="1 2">
    <name type="scientific">Actinomadura monticuli</name>
    <dbReference type="NCBI Taxonomy" id="3097367"/>
    <lineage>
        <taxon>Bacteria</taxon>
        <taxon>Bacillati</taxon>
        <taxon>Actinomycetota</taxon>
        <taxon>Actinomycetes</taxon>
        <taxon>Streptosporangiales</taxon>
        <taxon>Thermomonosporaceae</taxon>
        <taxon>Actinomadura</taxon>
    </lineage>
</organism>
<protein>
    <submittedName>
        <fullName evidence="1">Uncharacterized protein</fullName>
    </submittedName>
</protein>
<dbReference type="EMBL" id="JAXCEI010000035">
    <property type="protein sequence ID" value="MFA1544592.1"/>
    <property type="molecule type" value="Genomic_DNA"/>
</dbReference>